<feature type="region of interest" description="Disordered" evidence="1">
    <location>
        <begin position="163"/>
        <end position="224"/>
    </location>
</feature>
<evidence type="ECO:0000313" key="2">
    <source>
        <dbReference type="EMBL" id="KAG2454236.1"/>
    </source>
</evidence>
<accession>A0A836BCA2</accession>
<feature type="region of interest" description="Disordered" evidence="1">
    <location>
        <begin position="1868"/>
        <end position="1889"/>
    </location>
</feature>
<feature type="region of interest" description="Disordered" evidence="1">
    <location>
        <begin position="1351"/>
        <end position="1402"/>
    </location>
</feature>
<feature type="compositionally biased region" description="Gly residues" evidence="1">
    <location>
        <begin position="938"/>
        <end position="959"/>
    </location>
</feature>
<feature type="region of interest" description="Disordered" evidence="1">
    <location>
        <begin position="1719"/>
        <end position="1758"/>
    </location>
</feature>
<feature type="region of interest" description="Disordered" evidence="1">
    <location>
        <begin position="1488"/>
        <end position="1580"/>
    </location>
</feature>
<feature type="region of interest" description="Disordered" evidence="1">
    <location>
        <begin position="555"/>
        <end position="590"/>
    </location>
</feature>
<dbReference type="Proteomes" id="UP000613740">
    <property type="component" value="Unassembled WGS sequence"/>
</dbReference>
<feature type="compositionally biased region" description="Low complexity" evidence="1">
    <location>
        <begin position="1825"/>
        <end position="1838"/>
    </location>
</feature>
<dbReference type="OrthoDB" id="10676442at2759"/>
<evidence type="ECO:0000256" key="1">
    <source>
        <dbReference type="SAM" id="MobiDB-lite"/>
    </source>
</evidence>
<feature type="region of interest" description="Disordered" evidence="1">
    <location>
        <begin position="1774"/>
        <end position="1838"/>
    </location>
</feature>
<feature type="compositionally biased region" description="Low complexity" evidence="1">
    <location>
        <begin position="237"/>
        <end position="262"/>
    </location>
</feature>
<feature type="compositionally biased region" description="Low complexity" evidence="1">
    <location>
        <begin position="1357"/>
        <end position="1382"/>
    </location>
</feature>
<feature type="region of interest" description="Disordered" evidence="1">
    <location>
        <begin position="92"/>
        <end position="131"/>
    </location>
</feature>
<feature type="region of interest" description="Disordered" evidence="1">
    <location>
        <begin position="853"/>
        <end position="891"/>
    </location>
</feature>
<proteinExistence type="predicted"/>
<feature type="compositionally biased region" description="Low complexity" evidence="1">
    <location>
        <begin position="1115"/>
        <end position="1138"/>
    </location>
</feature>
<protein>
    <submittedName>
        <fullName evidence="2">Uncharacterized protein</fullName>
    </submittedName>
</protein>
<dbReference type="EMBL" id="JAEHOD010000002">
    <property type="protein sequence ID" value="KAG2454236.1"/>
    <property type="molecule type" value="Genomic_DNA"/>
</dbReference>
<feature type="compositionally biased region" description="Low complexity" evidence="1">
    <location>
        <begin position="772"/>
        <end position="787"/>
    </location>
</feature>
<feature type="compositionally biased region" description="Low complexity" evidence="1">
    <location>
        <begin position="1519"/>
        <end position="1532"/>
    </location>
</feature>
<keyword evidence="3" id="KW-1185">Reference proteome</keyword>
<name>A0A836BCA2_9CHLO</name>
<feature type="compositionally biased region" description="Low complexity" evidence="1">
    <location>
        <begin position="190"/>
        <end position="202"/>
    </location>
</feature>
<feature type="compositionally biased region" description="Low complexity" evidence="1">
    <location>
        <begin position="1249"/>
        <end position="1268"/>
    </location>
</feature>
<feature type="compositionally biased region" description="Low complexity" evidence="1">
    <location>
        <begin position="1231"/>
        <end position="1240"/>
    </location>
</feature>
<feature type="region of interest" description="Disordered" evidence="1">
    <location>
        <begin position="391"/>
        <end position="434"/>
    </location>
</feature>
<comment type="caution">
    <text evidence="2">The sequence shown here is derived from an EMBL/GenBank/DDBJ whole genome shotgun (WGS) entry which is preliminary data.</text>
</comment>
<feature type="region of interest" description="Disordered" evidence="1">
    <location>
        <begin position="237"/>
        <end position="263"/>
    </location>
</feature>
<gene>
    <name evidence="2" type="ORF">HYH02_001270</name>
</gene>
<feature type="compositionally biased region" description="Gly residues" evidence="1">
    <location>
        <begin position="1279"/>
        <end position="1293"/>
    </location>
</feature>
<feature type="compositionally biased region" description="Low complexity" evidence="1">
    <location>
        <begin position="922"/>
        <end position="932"/>
    </location>
</feature>
<evidence type="ECO:0000313" key="3">
    <source>
        <dbReference type="Proteomes" id="UP000613740"/>
    </source>
</evidence>
<feature type="region of interest" description="Disordered" evidence="1">
    <location>
        <begin position="1217"/>
        <end position="1299"/>
    </location>
</feature>
<reference evidence="2" key="1">
    <citation type="journal article" date="2020" name="bioRxiv">
        <title>Comparative genomics of Chlamydomonas.</title>
        <authorList>
            <person name="Craig R.J."/>
            <person name="Hasan A.R."/>
            <person name="Ness R.W."/>
            <person name="Keightley P.D."/>
        </authorList>
    </citation>
    <scope>NUCLEOTIDE SEQUENCE</scope>
    <source>
        <strain evidence="2">CCAP 11/173</strain>
    </source>
</reference>
<feature type="compositionally biased region" description="Low complexity" evidence="1">
    <location>
        <begin position="1049"/>
        <end position="1062"/>
    </location>
</feature>
<sequence>MGPAIPAETAQHDRVPHLGEASAGIRFALDKLERQMHAGTNSDRMAESRAQHNLRAAIDSIQLEPAPRAVPGPVVLTDLLLGLGGAAGAAAAGRHSPLHAPGPALGSPAPAATPVRRAVSPHRPLSPRTLHFTGVMPTPVASVAPNAPASLAAAAAQAAAAHNIHRGSSGATASAVRSPRRSQPPTGSGAAPQQYHRQQPQPQAQPQPQPQSTRRAAPPGPAPFYLVHEVLPSAEARAKAGTAAGSRSDAAPPRQRPAPTASISEATAADVMAMPGRRSPPGAVAATAAAAAARRSISPPGLSLPSGFERLGLVAAAGGSGAGPGSGGGAVSVMPLVIRPHSTGRRYASPAAAAGAPAAPALSGASGGGRYGVTPAAPAVSSLDSILIGRGTSRHAPPADAPPRVAWPPVLDSSGGPVRGSGGGGGGGGGSRGRYMPPARELDGERVSSAIIGIGGASDVRQRPTSPLVPRPQSGTEVTGASVARGLAGARGPADPAATTLRPLGPAAAQAPGLTRPHSVPRGAGMPVVPPPMPLPAAAAAAAFGSPDVAQPSSFSFQPYGVPQSPRRHPSSLRPTGGAGTGAVVDGSSAAGLPDVPTQLASLAAHMEAARRIQNSILGDALAEDDDTGASGSTGQQGGGADTGATGRPALSSSAAAGRAQPLPGSPVWVPPAGSQSERPLPVDAVVVATRRGGSGRDAHKLQPRRRRRGGGDADSIASSTESGDLEEVLIRKSIGAAVGAHAAAVAAAEEVRALAAAAAAGVPTAVATAAVRARSRSTSPTRPGARGSPSAAVDMAPNMVLPPALMLQPPYDVQGPVLLSAESTFWTAAGGGAHGGGDSGGGAIAVASSVWGLRGSPPRPVSTDRGMGASHGGSPGRAAGGAGDGGGGGGRGSYVLEGQMAELLYLQERFAMRREQRRAARAAASDPTAGALPGPGSADGYGQGYEGAGVNGGGGGYGDRGHDGYPDEEEEQEALAAEAAAEEAEALQRELEAQLALEAQLEAAAEQARAAAEAAAAAAAEEEAMAEAVRRRSQLGRERSTGGGSSLRVGSAATAASVASSLRRRSGSPPPPSTRVHSIRSSAAPSRNPSAPPSRHASARPSAAGAPPPWPLHPGAASAGAPSSRNPSAATSRVVSRSVSRAGAAPAAAPAAPGSTTLGATAAAASGAGTAAGSAAGSRLASAHLLSPEALQQLDASTAGLGLGAGLSVSTTRLSAHGSLRSRSPGISHPGGQSAAGAPSTGGGARVPSAGGMSAAGSVAGPGSSRPPTAPRSVAASAGGGNGHQGNGGGTGSPASSTSAFKDLHKMVRDMEQLLSVITEDPNAAAAAAAAAGAAAGAAAAAAAAGGGVGGGNGGSASVASARSAPGSSHAPPGSGGAPASLVHTPAYSSGGGSATSDSDWPYGGGAGGGGAAAAATLRSVSAVGLGRTAGGSAKVSLVGATAGTGHGGSSSGGAPRPGGLSRKCISYTGGMAPAVAGGLSRITSRAGSVAASSKPAVAFRDDDVGRRSSHHQSHAGSDVYPQSSYPPSSVADVAGLRNGAPSAQPPAPSQQHSLPHHHQPPHPSLRPYPSTNAAFPLTTPDAPEVEALAEQLRAVRSNISRIEQQMWPGAHRHSSGAATGSAAGTASAATVSALGVPPAAASAAGSATGGGSAHLRYLHTLQAELEAAAGDGVDGSGGGSEPSRVHARYVPQPVTQYELHGYDSTGSDPIERAWQRQASGAGTVGGGVGRAASAAASGGGAGGGGGPKTASERASEAEALIARAEMLRTSLSMGSSAGRSGGGGAAGAAAAGHVGGSTGGDSSRQGGFSGATGSAPTYGELPRAASHTGSARASAAASRKSLGGTISGRSLGAGGVNGVHVGPGAGAAPAQAAGWAAGPRAGGGEGGQQVDALEAKLLSELGELESALRRIGKGGGGVGAVVGVAGRR</sequence>
<feature type="compositionally biased region" description="Gly residues" evidence="1">
    <location>
        <begin position="1739"/>
        <end position="1749"/>
    </location>
</feature>
<feature type="compositionally biased region" description="Gly residues" evidence="1">
    <location>
        <begin position="417"/>
        <end position="432"/>
    </location>
</feature>
<feature type="region of interest" description="Disordered" evidence="1">
    <location>
        <begin position="772"/>
        <end position="794"/>
    </location>
</feature>
<feature type="region of interest" description="Disordered" evidence="1">
    <location>
        <begin position="458"/>
        <end position="478"/>
    </location>
</feature>
<organism evidence="2 3">
    <name type="scientific">Chlamydomonas schloesseri</name>
    <dbReference type="NCBI Taxonomy" id="2026947"/>
    <lineage>
        <taxon>Eukaryota</taxon>
        <taxon>Viridiplantae</taxon>
        <taxon>Chlorophyta</taxon>
        <taxon>core chlorophytes</taxon>
        <taxon>Chlorophyceae</taxon>
        <taxon>CS clade</taxon>
        <taxon>Chlamydomonadales</taxon>
        <taxon>Chlamydomonadaceae</taxon>
        <taxon>Chlamydomonas</taxon>
    </lineage>
</organism>
<feature type="compositionally biased region" description="Gly residues" evidence="1">
    <location>
        <begin position="870"/>
        <end position="891"/>
    </location>
</feature>
<feature type="region of interest" description="Disordered" evidence="1">
    <location>
        <begin position="1029"/>
        <end position="1138"/>
    </location>
</feature>
<feature type="compositionally biased region" description="Low complexity" evidence="1">
    <location>
        <begin position="1868"/>
        <end position="1881"/>
    </location>
</feature>
<feature type="region of interest" description="Disordered" evidence="1">
    <location>
        <begin position="623"/>
        <end position="723"/>
    </location>
</feature>
<feature type="compositionally biased region" description="Low complexity" evidence="1">
    <location>
        <begin position="92"/>
        <end position="118"/>
    </location>
</feature>
<feature type="region of interest" description="Disordered" evidence="1">
    <location>
        <begin position="918"/>
        <end position="987"/>
    </location>
</feature>
<feature type="compositionally biased region" description="Low complexity" evidence="1">
    <location>
        <begin position="1080"/>
        <end position="1106"/>
    </location>
</feature>